<evidence type="ECO:0000256" key="1">
    <source>
        <dbReference type="SAM" id="MobiDB-lite"/>
    </source>
</evidence>
<dbReference type="SUPFAM" id="SSF50939">
    <property type="entry name" value="Sialidases"/>
    <property type="match status" value="2"/>
</dbReference>
<accession>A0A8J2FUR8</accession>
<dbReference type="Gene3D" id="2.120.10.10">
    <property type="match status" value="2"/>
</dbReference>
<dbReference type="InterPro" id="IPR011040">
    <property type="entry name" value="Sialidase"/>
</dbReference>
<keyword evidence="2" id="KW-1133">Transmembrane helix</keyword>
<dbReference type="RefSeq" id="WP_174581558.1">
    <property type="nucleotide sequence ID" value="NZ_CAJNOB010000001.1"/>
</dbReference>
<keyword evidence="2" id="KW-0812">Transmembrane</keyword>
<evidence type="ECO:0000256" key="2">
    <source>
        <dbReference type="SAM" id="Phobius"/>
    </source>
</evidence>
<dbReference type="InterPro" id="IPR036278">
    <property type="entry name" value="Sialidase_sf"/>
</dbReference>
<dbReference type="EMBL" id="CAJNOB010000001">
    <property type="protein sequence ID" value="CAF0688773.1"/>
    <property type="molecule type" value="Genomic_DNA"/>
</dbReference>
<feature type="region of interest" description="Disordered" evidence="1">
    <location>
        <begin position="421"/>
        <end position="441"/>
    </location>
</feature>
<dbReference type="Proteomes" id="UP000663859">
    <property type="component" value="Unassembled WGS sequence"/>
</dbReference>
<keyword evidence="2" id="KW-0472">Membrane</keyword>
<sequence>MDFLKLHDQRLRWIFVMLITWMALFLGPVLILSLFGQLARSSSFFHPDGPSGVVGLDLYPDSGKVHLLLAAANREEELAQVKLFYRYWDPGTKSWSLPTEIPTQGQSPRVPHRGDDPQIAVHGSQVVALWTVPGTGYMGAGPMRTALSFDGGKSWQPGPNPSDDQSQGGHEFADLAYDHQGRLHLAWLDSRAGKQGLIYARSLDGGSHWEANRIIDPETCSCCWIRVACWQDHVYMLYRDAPVRDMRMAWSYDGGTHWNDCGWVGHFGWEFQGCPHWGGALAFWKQGRINWIGALVQTGKPGSTGIYFLSSDDHGLTWTSPVRLGDPNARFVDLAGDGNGTLLAAWNQWDGSTYRVWIAKSSDRGVHWTEPQPISPQGITTTHPRVAFCQSNFLVVWTQSKDGLQWDWNWISWPPPKPPSEALGVFHRKPFQPNKENPPGT</sequence>
<keyword evidence="5" id="KW-1185">Reference proteome</keyword>
<evidence type="ECO:0000313" key="5">
    <source>
        <dbReference type="Proteomes" id="UP000663859"/>
    </source>
</evidence>
<dbReference type="AlphaFoldDB" id="A0A8J2FUR8"/>
<evidence type="ECO:0000313" key="4">
    <source>
        <dbReference type="EMBL" id="CAF0688773.1"/>
    </source>
</evidence>
<name>A0A8J2FUR8_9BACT</name>
<comment type="caution">
    <text evidence="4">The sequence shown here is derived from an EMBL/GenBank/DDBJ whole genome shotgun (WGS) entry which is preliminary data.</text>
</comment>
<reference evidence="4" key="1">
    <citation type="submission" date="2021-02" db="EMBL/GenBank/DDBJ databases">
        <authorList>
            <person name="Cremers G."/>
            <person name="Picone N."/>
        </authorList>
    </citation>
    <scope>NUCLEOTIDE SEQUENCE</scope>
    <source>
        <strain evidence="4">PQ17</strain>
    </source>
</reference>
<organism evidence="4 5">
    <name type="scientific">Candidatus Methylacidithermus pantelleriae</name>
    <dbReference type="NCBI Taxonomy" id="2744239"/>
    <lineage>
        <taxon>Bacteria</taxon>
        <taxon>Pseudomonadati</taxon>
        <taxon>Verrucomicrobiota</taxon>
        <taxon>Methylacidiphilae</taxon>
        <taxon>Methylacidiphilales</taxon>
        <taxon>Methylacidiphilaceae</taxon>
        <taxon>Candidatus Methylacidithermus</taxon>
    </lineage>
</organism>
<gene>
    <name evidence="4" type="ORF">MPNT_10002</name>
</gene>
<feature type="transmembrane region" description="Helical" evidence="2">
    <location>
        <begin position="12"/>
        <end position="35"/>
    </location>
</feature>
<proteinExistence type="predicted"/>
<feature type="region of interest" description="Disordered" evidence="1">
    <location>
        <begin position="148"/>
        <end position="170"/>
    </location>
</feature>
<evidence type="ECO:0000259" key="3">
    <source>
        <dbReference type="Pfam" id="PF13088"/>
    </source>
</evidence>
<protein>
    <recommendedName>
        <fullName evidence="3">Sialidase domain-containing protein</fullName>
    </recommendedName>
</protein>
<dbReference type="Pfam" id="PF13088">
    <property type="entry name" value="BNR_2"/>
    <property type="match status" value="1"/>
</dbReference>
<dbReference type="CDD" id="cd15482">
    <property type="entry name" value="Sialidase_non-viral"/>
    <property type="match status" value="2"/>
</dbReference>
<feature type="domain" description="Sialidase" evidence="3">
    <location>
        <begin position="72"/>
        <end position="260"/>
    </location>
</feature>